<evidence type="ECO:0000256" key="6">
    <source>
        <dbReference type="ARBA" id="ARBA00023274"/>
    </source>
</evidence>
<dbReference type="Pfam" id="PF18699">
    <property type="entry name" value="MRPL52"/>
    <property type="match status" value="1"/>
</dbReference>
<dbReference type="GO" id="GO:0003735">
    <property type="term" value="F:structural constituent of ribosome"/>
    <property type="evidence" value="ECO:0007669"/>
    <property type="project" value="InterPro"/>
</dbReference>
<reference evidence="9" key="1">
    <citation type="submission" date="2022-01" db="EMBL/GenBank/DDBJ databases">
        <authorList>
            <person name="King R."/>
        </authorList>
    </citation>
    <scope>NUCLEOTIDE SEQUENCE</scope>
</reference>
<protein>
    <recommendedName>
        <fullName evidence="7">Large ribosomal subunit protein mL52</fullName>
    </recommendedName>
    <alternativeName>
        <fullName evidence="8">39S ribosomal protein L52, mitochondrial</fullName>
    </alternativeName>
</protein>
<evidence type="ECO:0000313" key="10">
    <source>
        <dbReference type="Proteomes" id="UP001153620"/>
    </source>
</evidence>
<evidence type="ECO:0000256" key="8">
    <source>
        <dbReference type="ARBA" id="ARBA00035425"/>
    </source>
</evidence>
<evidence type="ECO:0000256" key="4">
    <source>
        <dbReference type="ARBA" id="ARBA00022980"/>
    </source>
</evidence>
<dbReference type="PANTHER" id="PTHR34090">
    <property type="entry name" value="39S RIBOSOMAL PROTEIN L52, MITOCHONDRIAL"/>
    <property type="match status" value="1"/>
</dbReference>
<evidence type="ECO:0000256" key="2">
    <source>
        <dbReference type="ARBA" id="ARBA00007232"/>
    </source>
</evidence>
<dbReference type="PANTHER" id="PTHR34090:SF1">
    <property type="entry name" value="LARGE RIBOSOMAL SUBUNIT PROTEIN ML52"/>
    <property type="match status" value="1"/>
</dbReference>
<keyword evidence="10" id="KW-1185">Reference proteome</keyword>
<evidence type="ECO:0000256" key="5">
    <source>
        <dbReference type="ARBA" id="ARBA00023128"/>
    </source>
</evidence>
<evidence type="ECO:0000256" key="7">
    <source>
        <dbReference type="ARBA" id="ARBA00035181"/>
    </source>
</evidence>
<comment type="subcellular location">
    <subcellularLocation>
        <location evidence="1">Mitochondrion</location>
    </subcellularLocation>
</comment>
<dbReference type="AlphaFoldDB" id="A0A9N9WQA7"/>
<dbReference type="OrthoDB" id="10249237at2759"/>
<dbReference type="EMBL" id="OU895877">
    <property type="protein sequence ID" value="CAG9800875.1"/>
    <property type="molecule type" value="Genomic_DNA"/>
</dbReference>
<dbReference type="GO" id="GO:0005762">
    <property type="term" value="C:mitochondrial large ribosomal subunit"/>
    <property type="evidence" value="ECO:0007669"/>
    <property type="project" value="InterPro"/>
</dbReference>
<reference evidence="9" key="2">
    <citation type="submission" date="2022-10" db="EMBL/GenBank/DDBJ databases">
        <authorList>
            <consortium name="ENA_rothamsted_submissions"/>
            <consortium name="culmorum"/>
            <person name="King R."/>
        </authorList>
    </citation>
    <scope>NUCLEOTIDE SEQUENCE</scope>
</reference>
<gene>
    <name evidence="9" type="ORF">CHIRRI_LOCUS3813</name>
</gene>
<comment type="similarity">
    <text evidence="2">Belongs to the mitochondrion-specific ribosomal protein mL52 family.</text>
</comment>
<evidence type="ECO:0000256" key="3">
    <source>
        <dbReference type="ARBA" id="ARBA00022946"/>
    </source>
</evidence>
<dbReference type="InterPro" id="IPR034596">
    <property type="entry name" value="Ribosomal_mL52"/>
</dbReference>
<sequence length="122" mass="14447">MLKTAKLINNFTIVRKFHISTVFNIDQDWRRKMKLPINPNKESPLTYLSDFTYIDGRPSALGKNQKKRLIKQRELSTKIVDGLNEINFAVERFKQLSVKSELEKRRILDSKLKMKGFKMFKN</sequence>
<dbReference type="GO" id="GO:0032543">
    <property type="term" value="P:mitochondrial translation"/>
    <property type="evidence" value="ECO:0007669"/>
    <property type="project" value="InterPro"/>
</dbReference>
<organism evidence="9 10">
    <name type="scientific">Chironomus riparius</name>
    <dbReference type="NCBI Taxonomy" id="315576"/>
    <lineage>
        <taxon>Eukaryota</taxon>
        <taxon>Metazoa</taxon>
        <taxon>Ecdysozoa</taxon>
        <taxon>Arthropoda</taxon>
        <taxon>Hexapoda</taxon>
        <taxon>Insecta</taxon>
        <taxon>Pterygota</taxon>
        <taxon>Neoptera</taxon>
        <taxon>Endopterygota</taxon>
        <taxon>Diptera</taxon>
        <taxon>Nematocera</taxon>
        <taxon>Chironomoidea</taxon>
        <taxon>Chironomidae</taxon>
        <taxon>Chironominae</taxon>
        <taxon>Chironomus</taxon>
    </lineage>
</organism>
<evidence type="ECO:0000256" key="1">
    <source>
        <dbReference type="ARBA" id="ARBA00004173"/>
    </source>
</evidence>
<keyword evidence="6" id="KW-0687">Ribonucleoprotein</keyword>
<keyword evidence="5" id="KW-0496">Mitochondrion</keyword>
<proteinExistence type="inferred from homology"/>
<dbReference type="Proteomes" id="UP001153620">
    <property type="component" value="Chromosome 1"/>
</dbReference>
<keyword evidence="4" id="KW-0689">Ribosomal protein</keyword>
<accession>A0A9N9WQA7</accession>
<name>A0A9N9WQA7_9DIPT</name>
<evidence type="ECO:0000313" key="9">
    <source>
        <dbReference type="EMBL" id="CAG9800875.1"/>
    </source>
</evidence>
<keyword evidence="3" id="KW-0809">Transit peptide</keyword>